<gene>
    <name evidence="11" type="primary">LOC113400262</name>
</gene>
<feature type="compositionally biased region" description="Basic residues" evidence="7">
    <location>
        <begin position="261"/>
        <end position="271"/>
    </location>
</feature>
<feature type="region of interest" description="Disordered" evidence="7">
    <location>
        <begin position="595"/>
        <end position="624"/>
    </location>
</feature>
<feature type="compositionally biased region" description="Polar residues" evidence="7">
    <location>
        <begin position="2162"/>
        <end position="2174"/>
    </location>
</feature>
<comment type="subcellular location">
    <subcellularLocation>
        <location evidence="1">Nucleus</location>
    </subcellularLocation>
</comment>
<feature type="region of interest" description="Disordered" evidence="7">
    <location>
        <begin position="2336"/>
        <end position="2381"/>
    </location>
</feature>
<dbReference type="InterPro" id="IPR012921">
    <property type="entry name" value="SPOC_C"/>
</dbReference>
<feature type="compositionally biased region" description="Basic and acidic residues" evidence="7">
    <location>
        <begin position="727"/>
        <end position="746"/>
    </location>
</feature>
<dbReference type="SMART" id="SM00360">
    <property type="entry name" value="RRM"/>
    <property type="match status" value="3"/>
</dbReference>
<feature type="region of interest" description="Disordered" evidence="7">
    <location>
        <begin position="4003"/>
        <end position="4078"/>
    </location>
</feature>
<feature type="region of interest" description="Disordered" evidence="7">
    <location>
        <begin position="1521"/>
        <end position="1798"/>
    </location>
</feature>
<sequence>MVRETRHLWVGNLPDNIREDRIREHFKRYGRVQNVKLLGRMESPSASTNGAANSGVCATVAFMDIKSASKAHNIEHVLDERTLTTEYYEPAAIPSSAGAPSAGSSPAGSGYSGSSSSVNSAPAPVTTSRYHLSGEESAGNACAMAASAAAPATWRGTNDSATEFCRRGNTPAAYGRYQRNSSTAPYATPPSNVERTTPHHRWYATGAGGAGGTGAAGGESTPSTPGGGTERRRRLSGSGSSRSESSSPEPSDTSRASTPATHHHPQHHNARRTPPPHPHQWPSTANGRPLAICVRNLPTRSTDSSLKDGLYHEYKKHGKVVWVKVVGQNADRYAVVRFKKPSDVEKALEVSQDKLFFGCKISVAPHQSCDDDAESAKPYETDIDEYHPKATRTLFIGNLEKDVTQQQLRDKFKHFGRIIEIDIKKGSGGGAGYAFCQYASISSVVEAIRAMDGEYVGSSRVKLGFGKPVATTCVWVDGLTEHTEKQVLGAVSRCGAATSVCVDRAAGAALVHFEQAAAAGGAVRELRRVAAQLSAAEPDHPRLCVDYASRECQEAFYEQLEKHGGSAALAGTERVVSDIPGRFLPATRHESIRFDVGAPRSRAPSFGRSSSRTPRYNAHDHYDPADYAADRRYRVYDELGSSPQTDEATYEDRLQSVVVSPHRGHKHRRDSSPEERKLSKERHRSAGAGSRRSRSGSRGHVSRRRHRRRRDESGSRGSRTSRAGTPLRDEPDAPPTEPRRPPRERPPLPMSLPLPKFAVQLLRAAPAQPRSLPPPAPASPPRPPSASSSSGGSAPHSPSLEERIRSLDEKYERWTGSRAHADAPDRARLRHRLLELDVNEVKPSEVVLSLLAKRSVFDEDSERLEGAARIPSPASSPHSLPTAVPRVLRYPFPVHAVAATTVPCSATTTSAAGMISLGEPDEIERIHPIPLERITKITDFESLHESRLRTRTPSIDRSVLEFSEKKQSPPIERDRVETRAELDGEHEKHESKRRNSSILILDENKSSSDKIGFDKANLIRPLDHIFLASQEQKLDQNILKESRCHEEKITTIKKEDNVEDKSVHKTSDSLVSKYERNCFRDETKIRSQDGKVIKQETIQLDIQMNPNEKYIFKSEYDTKTESIIQEDIKQQLEQESKMHESSFRMKKETERCKEKSFQNHMSKETVSYKVHSANHLNAINYVELMKKNSEPNQDGKYNDKNNKEKCEPITASLQEDKTGKENIDCIRSIDKTVDESKITNNQLFSPDRTTTDNDKIQEENNKNDRDKIRHSRDRVDKDIEKERSKSNKSFKVDRNEKERKSKEDILNIKFNSEKIDKVKADKEGEKLLDKLEKSRHNDDKSARHENHKKDKTERDRKRDLIEVDILTKSLKREEKHKHDRSKKDSDPKRDMKKETDNSKSRKSSRDESSRDICRKDSTDSTTSRASHDSLKSKDLDTADIKEEPKARSKGADTIHKLEVDKEISKSHDYNKLDTKLKIKSEIKEEKEYGDQHFKHKLKEEKECGDHNYKNKVDNYLENTTKTKADISEKQRHYSVDSPNLDSKRKERLNSCSSLPSHIGHKRRMSSQDSIDCLNEDNKKSRQVERRESKDSRSLERHKTTKFSKGHFAKIIESKTKDDKKNQVKPPDDMFPNIKDCDIKEPGIEKNKTKKSPSQDNEDKSVGSSDASLESLQNNIDFLATLELRSSEEDERQKAMRKEMKEKKRIQQLQQIQELQMQQDALQQAEISNKMKEDRKVKNDDKKKETREKRMSTDRKSRDERNDPNKRRNRKQVQSTDTSDSDEPKKHSIFDIIDDEPTYISMYDKVKARSCKNMQKQEEEKRQEKIKAKFSQLKQSRAKREEKKRSSWDEDSDSENERRKCHKASMDSSTDDDHIVIHSKKREKSHGSSLEYDRNRTNDYFDVASNEEDSRNKLSRKNSRTRIMSDTSDEENAKRNINRGPNFIDKIKKEIFSDSESSQKFKDMELKESSDDKVKKTSLLNLFGKSDSEDNRIKSSLDIEIDYRMSFAKNYPNDLSSENESIPSNRNISEIRKKHKKKQKKYKFSFSDEDTKTETAHETTSEIDTKHKNSDKSRRHSNKKEKRKEKIRESLDTDELRDEKVKIKKERRSPHQSYDLIAETVSNNNKKEGKMEDIFGPLSDESDRDSGNISTKTESLPLEFESQICTSNEKATPNNDEIKIKERDDSRRKREKKRKEKRYFIKDDDNSLDVDAVSKAIEARLFADSSNIDDNRTKMEGLTEFASKKSEIELKYGDINYKRESITFNKYSDKSKKESRERKKKKKKNREERQSRKEHHHSYHHEKIPKMEGTYMENNVQLSPKTMLLDIPLPNDIQKVELTDKSDDSKSLSESPSLPRITDSPPFMNQSDENNDMKNNECDTPNRLVVDDGIEIDYDLTRNIEVNDIPMPPPIDNIVQDISEVPLPKDPPLDIEVDKQTSLTSFNLENEEDTDVKISEDAVRSIPNVEKDTEKQSEKSMNDSHSCKIDKKVEEKPRAIISQEETEDAVAALLGESFGGKVNTFDNCYEEVENNTVHQIEIESTPIENELIPEEDAEEMRQAVQNLNASEMEMKPDTPVSDNDLLLIDTDTEETEETNSDPIERLPVNIITANQSLNNNTKISLAQTTEISNIIVSKPKTNIVQTITKESNEIPKNSIESKSKPILTKQETVQQITSTATPVITSWTLSNNKLIEQPHLLNIPVSSIPNRDSSENKPTHITANIVQIKAPQSQNMQVNNTLRPIINSNRVNPPYQVINQMIRPQVSSMQPPTIKIPEPHIIYQKPQGIVISPRMTNEQILLSPKPSQQTDPMTSPRLSNMILNTSPQNINAVGLPSPTALQQRSPGQVTVVRMQQPPLSPIQTVHIPHGARTMVSPNRPNSVLVQTQGTPIHFNRLPVTPVLAPISKQINANNVIQQPKGTGVNNQQLMHQQKIIAGDCRKTESITDTANIILSPTRLPPNSNHTVMAPNRLIPMPNALHVNNINSALHLSNKVLLNNKSQLIEKRETQTSKSEHNHIPFVSSPIIHVAGVSHSTSSIIQGTGKSSICNFQETTVSRGHGSNVIHTINSQRLLTTSPMTNVVQLDANRGSPSVLSMATIKPATSLGKPEQSNSVVVTTSSLGNVVMTPLLLKTSSPKATIRLHSRSESDHVDNHMSISLLNHTQRDPDSQNKQHDQFDKKIEAPCKELNYENSASASSTSPVENISKCETDFEELLKDNTNEIKISNDPEKKVEINVGKNITLIPQSHDRRESADYAAKDKEEVTTNTNIPMSKQTLSPEIPKVKNDNDFSITFIEKSENISKENDLKFTSQNKVDENLPNIQENNDKINASYDINDNSKKSDLREDKEPFFGLITNHNLNVNNDTKNIEENEYWTAKDVNIESVIKKVDSLCNEHLDEKKDDMDEVSNLITKGSDISKMETNLSVDSVDQQESNKAVEPSKVESLKHIENKEETCHESNLNEESVIEKTTPTGKRGGRSARGKRTDKNQDRVQTRQINKPSRGSSKRGRGRLKVDKKIKNLVTSNLNNMPGDVYDFHEDSGDETVTSPNKTEVRPRLILTIKSPLSGHSNAIATSTLSITQKDQVKGIEKSKEEKIEVFASPSANTRKSRRLQEKDIQRSTVDDVIDDVIKGSTVQFKNNKESNKKRSTRLSGAKTNIDKVSQCDTRKSPRGVKRTRDRSLSDASLDSSDENAKKDDAVKETKIAKLIEPIAPSKIETETTIKMTTTTSTVVVPPSNNPTPIMKPPKKMISEISAKLASAFEAAANATNRVGGASPIVHERPLPLSERQPEIERLLPPAADLSPAAPGEVVVGDAGYVRRIVDNVPSNMMPVGATEATDARVQSPALPHRPPSVHHPPDRVTPILVRGGEGEAGAASALGGVAGASRGFRGAYAGPASLPRGAHHPPHSKQVAVVGPQHHPGSRVTITSVPAVSPQGQVSLSADLVRSPPPAHQQTSPITSVYHNGEGMYPHFSHHHYQMYQQHFRATQYENLPTPTSFTRGALEAEGSEAPTPPLELRRPPSARVPRPAHSPSPLPHDRHIMYGVRCGRSPPPAHGTSRPPAALPPPGPPGPPHASQVPREADSLQMLLRRYPVMWQGLLALKNDSAAVQMHFVGGNPGVAADALLRNSDGTAASLLRIAQRMRLEPAQLDQVHRKMKLENEHCMLLALPCGRDHMDVLQQSTNLTAGFITYLQRKQAAGIVNVAPTPGHQQSLYTVHIFPSCDFANENLNRIAPDLMHRVANIAHLLIVIATAIG</sequence>
<comment type="similarity">
    <text evidence="2">Belongs to the RRM Spen family.</text>
</comment>
<feature type="compositionally biased region" description="Basic residues" evidence="7">
    <location>
        <begin position="679"/>
        <end position="709"/>
    </location>
</feature>
<feature type="compositionally biased region" description="Low complexity" evidence="7">
    <location>
        <begin position="94"/>
        <end position="124"/>
    </location>
</feature>
<keyword evidence="5" id="KW-0539">Nucleus</keyword>
<feature type="region of interest" description="Disordered" evidence="7">
    <location>
        <begin position="1190"/>
        <end position="1214"/>
    </location>
</feature>
<feature type="compositionally biased region" description="Basic residues" evidence="7">
    <location>
        <begin position="1598"/>
        <end position="1607"/>
    </location>
</feature>
<dbReference type="InterPro" id="IPR010912">
    <property type="entry name" value="SPOC_met"/>
</dbReference>
<feature type="domain" description="SPOC" evidence="9">
    <location>
        <begin position="4083"/>
        <end position="4253"/>
    </location>
</feature>
<feature type="domain" description="RRM" evidence="8">
    <location>
        <begin position="392"/>
        <end position="468"/>
    </location>
</feature>
<keyword evidence="10" id="KW-1185">Reference proteome</keyword>
<dbReference type="SUPFAM" id="SSF54928">
    <property type="entry name" value="RNA-binding domain, RBD"/>
    <property type="match status" value="2"/>
</dbReference>
<feature type="compositionally biased region" description="Basic and acidic residues" evidence="7">
    <location>
        <begin position="3480"/>
        <end position="3490"/>
    </location>
</feature>
<feature type="region of interest" description="Disordered" evidence="7">
    <location>
        <begin position="2009"/>
        <end position="2197"/>
    </location>
</feature>
<evidence type="ECO:0000256" key="6">
    <source>
        <dbReference type="PROSITE-ProRule" id="PRU00176"/>
    </source>
</evidence>
<feature type="compositionally biased region" description="Basic and acidic residues" evidence="7">
    <location>
        <begin position="1318"/>
        <end position="1361"/>
    </location>
</feature>
<feature type="compositionally biased region" description="Low complexity" evidence="7">
    <location>
        <begin position="715"/>
        <end position="724"/>
    </location>
</feature>
<dbReference type="InterPro" id="IPR016194">
    <property type="entry name" value="SPOC-like_C_dom_sf"/>
</dbReference>
<feature type="compositionally biased region" description="Polar residues" evidence="7">
    <location>
        <begin position="1661"/>
        <end position="1675"/>
    </location>
</feature>
<feature type="region of interest" description="Disordered" evidence="7">
    <location>
        <begin position="1237"/>
        <end position="1300"/>
    </location>
</feature>
<feature type="compositionally biased region" description="Basic and acidic residues" evidence="7">
    <location>
        <begin position="1814"/>
        <end position="1826"/>
    </location>
</feature>
<feature type="region of interest" description="Disordered" evidence="7">
    <location>
        <begin position="1134"/>
        <end position="1156"/>
    </location>
</feature>
<dbReference type="GeneID" id="113400262"/>
<evidence type="ECO:0000256" key="2">
    <source>
        <dbReference type="ARBA" id="ARBA00005387"/>
    </source>
</evidence>
<dbReference type="Proteomes" id="UP001652626">
    <property type="component" value="Chromosome 17"/>
</dbReference>
<feature type="compositionally biased region" description="Basic and acidic residues" evidence="7">
    <location>
        <begin position="1728"/>
        <end position="1765"/>
    </location>
</feature>
<feature type="compositionally biased region" description="Basic and acidic residues" evidence="7">
    <location>
        <begin position="1381"/>
        <end position="1418"/>
    </location>
</feature>
<feature type="compositionally biased region" description="Pro residues" evidence="7">
    <location>
        <begin position="771"/>
        <end position="784"/>
    </location>
</feature>
<evidence type="ECO:0000313" key="11">
    <source>
        <dbReference type="RefSeq" id="XP_064073505.1"/>
    </source>
</evidence>
<keyword evidence="4 6" id="KW-0694">RNA-binding</keyword>
<feature type="region of interest" description="Disordered" evidence="7">
    <location>
        <begin position="94"/>
        <end position="132"/>
    </location>
</feature>
<feature type="compositionally biased region" description="Polar residues" evidence="7">
    <location>
        <begin position="3454"/>
        <end position="3469"/>
    </location>
</feature>
<feature type="domain" description="RRM" evidence="8">
    <location>
        <begin position="6"/>
        <end position="90"/>
    </location>
</feature>
<feature type="compositionally biased region" description="Polar residues" evidence="7">
    <location>
        <begin position="2012"/>
        <end position="2027"/>
    </location>
</feature>
<feature type="compositionally biased region" description="Basic and acidic residues" evidence="7">
    <location>
        <begin position="1521"/>
        <end position="1534"/>
    </location>
</feature>
<feature type="compositionally biased region" description="Basic residues" evidence="7">
    <location>
        <begin position="2072"/>
        <end position="2082"/>
    </location>
</feature>
<feature type="region of interest" description="Disordered" evidence="7">
    <location>
        <begin position="3596"/>
        <end position="3616"/>
    </location>
</feature>
<feature type="compositionally biased region" description="Basic and acidic residues" evidence="7">
    <location>
        <begin position="1249"/>
        <end position="1300"/>
    </location>
</feature>
<feature type="compositionally biased region" description="Basic and acidic residues" evidence="7">
    <location>
        <begin position="962"/>
        <end position="990"/>
    </location>
</feature>
<dbReference type="SUPFAM" id="SSF100939">
    <property type="entry name" value="SPOC domain-like"/>
    <property type="match status" value="1"/>
</dbReference>
<dbReference type="RefSeq" id="XP_064073505.1">
    <property type="nucleotide sequence ID" value="XM_064217435.1"/>
</dbReference>
<protein>
    <submittedName>
        <fullName evidence="11">Protein split ends isoform X1</fullName>
    </submittedName>
</protein>
<dbReference type="InterPro" id="IPR035979">
    <property type="entry name" value="RBD_domain_sf"/>
</dbReference>
<evidence type="ECO:0000256" key="4">
    <source>
        <dbReference type="ARBA" id="ARBA00022884"/>
    </source>
</evidence>
<feature type="compositionally biased region" description="Basic and acidic residues" evidence="7">
    <location>
        <begin position="1196"/>
        <end position="1207"/>
    </location>
</feature>
<dbReference type="CDD" id="cd21543">
    <property type="entry name" value="SPOC_SHARP"/>
    <property type="match status" value="1"/>
</dbReference>
<feature type="compositionally biased region" description="Basic residues" evidence="7">
    <location>
        <begin position="2031"/>
        <end position="2042"/>
    </location>
</feature>
<feature type="compositionally biased region" description="Low complexity" evidence="7">
    <location>
        <begin position="236"/>
        <end position="257"/>
    </location>
</feature>
<accession>A0ABM4AQE1</accession>
<feature type="compositionally biased region" description="Basic and acidic residues" evidence="7">
    <location>
        <begin position="1684"/>
        <end position="1701"/>
    </location>
</feature>
<feature type="compositionally biased region" description="Basic and acidic residues" evidence="7">
    <location>
        <begin position="2336"/>
        <end position="2346"/>
    </location>
</feature>
<feature type="compositionally biased region" description="Basic and acidic residues" evidence="7">
    <location>
        <begin position="2266"/>
        <end position="2276"/>
    </location>
</feature>
<feature type="compositionally biased region" description="Basic and acidic residues" evidence="7">
    <location>
        <begin position="1425"/>
        <end position="1471"/>
    </location>
</feature>
<feature type="region of interest" description="Disordered" evidence="7">
    <location>
        <begin position="768"/>
        <end position="801"/>
    </location>
</feature>
<feature type="region of interest" description="Disordered" evidence="7">
    <location>
        <begin position="1318"/>
        <end position="1471"/>
    </location>
</feature>
<feature type="compositionally biased region" description="Low complexity" evidence="7">
    <location>
        <begin position="1706"/>
        <end position="1726"/>
    </location>
</feature>
<evidence type="ECO:0000256" key="1">
    <source>
        <dbReference type="ARBA" id="ARBA00004123"/>
    </source>
</evidence>
<feature type="region of interest" description="Disordered" evidence="7">
    <location>
        <begin position="3421"/>
        <end position="3510"/>
    </location>
</feature>
<proteinExistence type="inferred from homology"/>
<feature type="compositionally biased region" description="Basic and acidic residues" evidence="7">
    <location>
        <begin position="1634"/>
        <end position="1646"/>
    </location>
</feature>
<dbReference type="PROSITE" id="PS50102">
    <property type="entry name" value="RRM"/>
    <property type="match status" value="3"/>
</dbReference>
<evidence type="ECO:0000259" key="9">
    <source>
        <dbReference type="PROSITE" id="PS50917"/>
    </source>
</evidence>
<dbReference type="InterPro" id="IPR012677">
    <property type="entry name" value="Nucleotide-bd_a/b_plait_sf"/>
</dbReference>
<feature type="region of interest" description="Disordered" evidence="7">
    <location>
        <begin position="2462"/>
        <end position="2482"/>
    </location>
</feature>
<organism evidence="10 11">
    <name type="scientific">Vanessa tameamea</name>
    <name type="common">Kamehameha butterfly</name>
    <dbReference type="NCBI Taxonomy" id="334116"/>
    <lineage>
        <taxon>Eukaryota</taxon>
        <taxon>Metazoa</taxon>
        <taxon>Ecdysozoa</taxon>
        <taxon>Arthropoda</taxon>
        <taxon>Hexapoda</taxon>
        <taxon>Insecta</taxon>
        <taxon>Pterygota</taxon>
        <taxon>Neoptera</taxon>
        <taxon>Endopterygota</taxon>
        <taxon>Lepidoptera</taxon>
        <taxon>Glossata</taxon>
        <taxon>Ditrysia</taxon>
        <taxon>Papilionoidea</taxon>
        <taxon>Nymphalidae</taxon>
        <taxon>Nymphalinae</taxon>
        <taxon>Vanessa</taxon>
    </lineage>
</organism>
<evidence type="ECO:0000259" key="8">
    <source>
        <dbReference type="PROSITE" id="PS50102"/>
    </source>
</evidence>
<dbReference type="Gene3D" id="2.40.290.10">
    <property type="match status" value="1"/>
</dbReference>
<feature type="domain" description="RRM" evidence="8">
    <location>
        <begin position="290"/>
        <end position="368"/>
    </location>
</feature>
<feature type="compositionally biased region" description="Polar residues" evidence="7">
    <location>
        <begin position="3421"/>
        <end position="3431"/>
    </location>
</feature>
<feature type="region of interest" description="Disordered" evidence="7">
    <location>
        <begin position="1811"/>
        <end position="1937"/>
    </location>
</feature>
<feature type="region of interest" description="Disordered" evidence="7">
    <location>
        <begin position="2266"/>
        <end position="2308"/>
    </location>
</feature>
<feature type="compositionally biased region" description="Basic and acidic residues" evidence="7">
    <location>
        <begin position="3435"/>
        <end position="3453"/>
    </location>
</feature>
<feature type="region of interest" description="Disordered" evidence="7">
    <location>
        <begin position="3636"/>
        <end position="3693"/>
    </location>
</feature>
<feature type="compositionally biased region" description="Basic and acidic residues" evidence="7">
    <location>
        <begin position="1837"/>
        <end position="1847"/>
    </location>
</feature>
<feature type="compositionally biased region" description="Basic and acidic residues" evidence="7">
    <location>
        <begin position="1609"/>
        <end position="1627"/>
    </location>
</feature>
<feature type="region of interest" description="Disordered" evidence="7">
    <location>
        <begin position="641"/>
        <end position="752"/>
    </location>
</feature>
<dbReference type="InterPro" id="IPR000504">
    <property type="entry name" value="RRM_dom"/>
</dbReference>
<evidence type="ECO:0000313" key="10">
    <source>
        <dbReference type="Proteomes" id="UP001652626"/>
    </source>
</evidence>
<feature type="compositionally biased region" description="Polar residues" evidence="7">
    <location>
        <begin position="1238"/>
        <end position="1248"/>
    </location>
</feature>
<feature type="region of interest" description="Disordered" evidence="7">
    <location>
        <begin position="962"/>
        <end position="995"/>
    </location>
</feature>
<feature type="compositionally biased region" description="Low complexity" evidence="7">
    <location>
        <begin position="785"/>
        <end position="798"/>
    </location>
</feature>
<feature type="compositionally biased region" description="Polar residues" evidence="7">
    <location>
        <begin position="178"/>
        <end position="195"/>
    </location>
</feature>
<feature type="region of interest" description="Disordered" evidence="7">
    <location>
        <begin position="3893"/>
        <end position="3916"/>
    </location>
</feature>
<feature type="compositionally biased region" description="Basic and acidic residues" evidence="7">
    <location>
        <begin position="1575"/>
        <end position="1597"/>
    </location>
</feature>
<evidence type="ECO:0000256" key="5">
    <source>
        <dbReference type="ARBA" id="ARBA00023242"/>
    </source>
</evidence>
<evidence type="ECO:0000256" key="3">
    <source>
        <dbReference type="ARBA" id="ARBA00022553"/>
    </source>
</evidence>
<keyword evidence="3" id="KW-0597">Phosphoprotein</keyword>
<feature type="compositionally biased region" description="Basic and acidic residues" evidence="7">
    <location>
        <begin position="2048"/>
        <end position="2071"/>
    </location>
</feature>
<dbReference type="PROSITE" id="PS50917">
    <property type="entry name" value="SPOC"/>
    <property type="match status" value="1"/>
</dbReference>
<evidence type="ECO:0000256" key="7">
    <source>
        <dbReference type="SAM" id="MobiDB-lite"/>
    </source>
</evidence>
<name>A0ABM4AQE1_VANTA</name>
<dbReference type="Pfam" id="PF07744">
    <property type="entry name" value="SPOC"/>
    <property type="match status" value="1"/>
</dbReference>
<dbReference type="Gene3D" id="3.30.70.330">
    <property type="match status" value="4"/>
</dbReference>
<feature type="compositionally biased region" description="Polar residues" evidence="7">
    <location>
        <begin position="3647"/>
        <end position="3661"/>
    </location>
</feature>
<dbReference type="PANTHER" id="PTHR23189">
    <property type="entry name" value="RNA RECOGNITION MOTIF-CONTAINING"/>
    <property type="match status" value="1"/>
</dbReference>
<dbReference type="Pfam" id="PF00076">
    <property type="entry name" value="RRM_1"/>
    <property type="match status" value="3"/>
</dbReference>
<reference evidence="11" key="1">
    <citation type="submission" date="2025-08" db="UniProtKB">
        <authorList>
            <consortium name="RefSeq"/>
        </authorList>
    </citation>
    <scope>IDENTIFICATION</scope>
    <source>
        <tissue evidence="11">Whole body</tissue>
    </source>
</reference>
<feature type="compositionally biased region" description="Basic and acidic residues" evidence="7">
    <location>
        <begin position="2175"/>
        <end position="2187"/>
    </location>
</feature>
<feature type="compositionally biased region" description="Gly residues" evidence="7">
    <location>
        <begin position="206"/>
        <end position="217"/>
    </location>
</feature>
<feature type="region of interest" description="Disordered" evidence="7">
    <location>
        <begin position="172"/>
        <end position="286"/>
    </location>
</feature>
<feature type="compositionally biased region" description="Pro residues" evidence="7">
    <location>
        <begin position="4060"/>
        <end position="4071"/>
    </location>
</feature>